<evidence type="ECO:0000256" key="1">
    <source>
        <dbReference type="SAM" id="Phobius"/>
    </source>
</evidence>
<feature type="domain" description="DUF2157" evidence="2">
    <location>
        <begin position="24"/>
        <end position="167"/>
    </location>
</feature>
<dbReference type="Proteomes" id="UP000094147">
    <property type="component" value="Chromosome"/>
</dbReference>
<name>A0A1B3B9H9_9GAMM</name>
<feature type="transmembrane region" description="Helical" evidence="1">
    <location>
        <begin position="120"/>
        <end position="137"/>
    </location>
</feature>
<protein>
    <recommendedName>
        <fullName evidence="2">DUF2157 domain-containing protein</fullName>
    </recommendedName>
</protein>
<keyword evidence="1" id="KW-1133">Transmembrane helix</keyword>
<evidence type="ECO:0000313" key="4">
    <source>
        <dbReference type="Proteomes" id="UP000094147"/>
    </source>
</evidence>
<evidence type="ECO:0000259" key="2">
    <source>
        <dbReference type="Pfam" id="PF09925"/>
    </source>
</evidence>
<feature type="transmembrane region" description="Helical" evidence="1">
    <location>
        <begin position="59"/>
        <end position="78"/>
    </location>
</feature>
<keyword evidence="4" id="KW-1185">Reference proteome</keyword>
<gene>
    <name evidence="3" type="ORF">KS2013_728</name>
</gene>
<feature type="transmembrane region" description="Helical" evidence="1">
    <location>
        <begin position="90"/>
        <end position="108"/>
    </location>
</feature>
<dbReference type="InterPro" id="IPR018677">
    <property type="entry name" value="DUF2157"/>
</dbReference>
<feature type="transmembrane region" description="Helical" evidence="1">
    <location>
        <begin position="339"/>
        <end position="357"/>
    </location>
</feature>
<reference evidence="4" key="1">
    <citation type="submission" date="2015-08" db="EMBL/GenBank/DDBJ databases">
        <authorList>
            <person name="Kim K.M."/>
        </authorList>
    </citation>
    <scope>NUCLEOTIDE SEQUENCE [LARGE SCALE GENOMIC DNA]</scope>
    <source>
        <strain evidence="4">KCTC 23892</strain>
    </source>
</reference>
<feature type="transmembrane region" description="Helical" evidence="1">
    <location>
        <begin position="389"/>
        <end position="408"/>
    </location>
</feature>
<sequence>MATEHNKKSISRERHSWLQQESESWKNTGLIDPDTQRQILQQYQSASGTHVQQHSWSNILLVSLGALLIGGGVILLLAHNWESFGKMTRTILSFLPLVLAQSYCWYGIQYKPKSQAVLETAGVLLFFAVGASISLISQTYHIYGDLERFLLVWLLLGLPIVYTIRSATTLMLLSGLILWLCFMEREPYWLFYGALVPYLYKLYRSNSRNLLAWACWFAIIGLLSSVVYGSAYYASPLDHWSIYISLALGCALYALGYWTFGFENKKFWGNPPVSLGLMVIGFVSLMFTWYGRTLPVDLWQLERPMTANEYTILGLFVACFIGVILFISRYAKRLSVSHWVALTSFVFVILGIIDFYFDIGEHIFVVLSNLYILVGSVILMYLGIQQTRLMILNGGLIWFSFLVLFRFFDSDIPFMAKGIIFIGVGAAFIVANIWFKKKQQSKIEEGE</sequence>
<feature type="transmembrane region" description="Helical" evidence="1">
    <location>
        <begin position="414"/>
        <end position="435"/>
    </location>
</feature>
<dbReference type="RefSeq" id="WP_068989901.1">
    <property type="nucleotide sequence ID" value="NZ_CP012418.1"/>
</dbReference>
<keyword evidence="1" id="KW-0812">Transmembrane</keyword>
<feature type="transmembrane region" description="Helical" evidence="1">
    <location>
        <begin position="363"/>
        <end position="382"/>
    </location>
</feature>
<proteinExistence type="predicted"/>
<dbReference type="OrthoDB" id="642680at2"/>
<dbReference type="STRING" id="1144748.KS2013_728"/>
<evidence type="ECO:0000313" key="3">
    <source>
        <dbReference type="EMBL" id="AOE49452.1"/>
    </source>
</evidence>
<feature type="transmembrane region" description="Helical" evidence="1">
    <location>
        <begin position="149"/>
        <end position="180"/>
    </location>
</feature>
<dbReference type="Pfam" id="PF09925">
    <property type="entry name" value="DUF2157"/>
    <property type="match status" value="1"/>
</dbReference>
<accession>A0A1B3B9H9</accession>
<dbReference type="KEGG" id="ksd:KS2013_728"/>
<dbReference type="AlphaFoldDB" id="A0A1B3B9H9"/>
<feature type="transmembrane region" description="Helical" evidence="1">
    <location>
        <begin position="240"/>
        <end position="260"/>
    </location>
</feature>
<keyword evidence="1" id="KW-0472">Membrane</keyword>
<feature type="transmembrane region" description="Helical" evidence="1">
    <location>
        <begin position="272"/>
        <end position="290"/>
    </location>
</feature>
<dbReference type="EMBL" id="CP012418">
    <property type="protein sequence ID" value="AOE49452.1"/>
    <property type="molecule type" value="Genomic_DNA"/>
</dbReference>
<organism evidence="3 4">
    <name type="scientific">Kangiella sediminilitoris</name>
    <dbReference type="NCBI Taxonomy" id="1144748"/>
    <lineage>
        <taxon>Bacteria</taxon>
        <taxon>Pseudomonadati</taxon>
        <taxon>Pseudomonadota</taxon>
        <taxon>Gammaproteobacteria</taxon>
        <taxon>Kangiellales</taxon>
        <taxon>Kangiellaceae</taxon>
        <taxon>Kangiella</taxon>
    </lineage>
</organism>
<feature type="transmembrane region" description="Helical" evidence="1">
    <location>
        <begin position="210"/>
        <end position="234"/>
    </location>
</feature>
<feature type="transmembrane region" description="Helical" evidence="1">
    <location>
        <begin position="310"/>
        <end position="327"/>
    </location>
</feature>